<feature type="region of interest" description="Disordered" evidence="1">
    <location>
        <begin position="216"/>
        <end position="245"/>
    </location>
</feature>
<name>E6UXK8_VARPE</name>
<proteinExistence type="predicted"/>
<evidence type="ECO:0000256" key="1">
    <source>
        <dbReference type="SAM" id="MobiDB-lite"/>
    </source>
</evidence>
<keyword evidence="2" id="KW-0472">Membrane</keyword>
<sequence>MNLDPSRRALDHLQQIRLLTDAEHAAAANDPELPNALFRTPAEALAWVVAREIIPQAQLADLPTRAAGTGQENEAQAIVSEATDLISGEFPLPPWAQLHIRLLDRRVHDGVSANALDQLMALQLIDAAQHSHSLSMLPTHEEAWAAPDSPSATLAWTVLRAGALSADDLKALAGRTAHDEIVADAMARVAGARTEMRTTKTTTTFSVDSMDFTTSSSSSTSSLPSVPFALPPSSSSQTRTFTWTSSSAPGPATSSWKKKVIGAVVIALVALYFLFVR</sequence>
<dbReference type="AlphaFoldDB" id="E6UXK8"/>
<dbReference type="EMBL" id="CP002417">
    <property type="protein sequence ID" value="ADU39998.1"/>
    <property type="molecule type" value="Genomic_DNA"/>
</dbReference>
<protein>
    <submittedName>
        <fullName evidence="3">Uncharacterized protein</fullName>
    </submittedName>
</protein>
<dbReference type="OrthoDB" id="8851696at2"/>
<feature type="compositionally biased region" description="Polar residues" evidence="1">
    <location>
        <begin position="232"/>
        <end position="242"/>
    </location>
</feature>
<organism evidence="3 4">
    <name type="scientific">Variovorax paradoxus (strain EPS)</name>
    <dbReference type="NCBI Taxonomy" id="595537"/>
    <lineage>
        <taxon>Bacteria</taxon>
        <taxon>Pseudomonadati</taxon>
        <taxon>Pseudomonadota</taxon>
        <taxon>Betaproteobacteria</taxon>
        <taxon>Burkholderiales</taxon>
        <taxon>Comamonadaceae</taxon>
        <taxon>Variovorax</taxon>
    </lineage>
</organism>
<reference evidence="4" key="1">
    <citation type="submission" date="2010-12" db="EMBL/GenBank/DDBJ databases">
        <title>Complete sequence of Variovorax paradoxus EPS.</title>
        <authorList>
            <consortium name="US DOE Joint Genome Institute"/>
            <person name="Lucas S."/>
            <person name="Copeland A."/>
            <person name="Lapidus A."/>
            <person name="Cheng J.-F."/>
            <person name="Goodwin L."/>
            <person name="Pitluck S."/>
            <person name="Teshima H."/>
            <person name="Detter J.C."/>
            <person name="Han C."/>
            <person name="Tapia R."/>
            <person name="Land M."/>
            <person name="Hauser L."/>
            <person name="Kyrpides N."/>
            <person name="Ivanova N."/>
            <person name="Ovchinnikova G."/>
            <person name="Orwin P."/>
            <person name="Han J.-I.G."/>
            <person name="Woyke T."/>
        </authorList>
    </citation>
    <scope>NUCLEOTIDE SEQUENCE [LARGE SCALE GENOMIC DNA]</scope>
    <source>
        <strain evidence="4">EPS</strain>
    </source>
</reference>
<dbReference type="STRING" id="595537.Varpa_5846"/>
<dbReference type="RefSeq" id="WP_013544190.1">
    <property type="nucleotide sequence ID" value="NC_014931.1"/>
</dbReference>
<evidence type="ECO:0000313" key="3">
    <source>
        <dbReference type="EMBL" id="ADU39998.1"/>
    </source>
</evidence>
<evidence type="ECO:0000313" key="4">
    <source>
        <dbReference type="Proteomes" id="UP000008917"/>
    </source>
</evidence>
<accession>E6UXK8</accession>
<dbReference type="HOGENOM" id="CLU_1004519_0_0_4"/>
<gene>
    <name evidence="3" type="ordered locus">Varpa_5846</name>
</gene>
<feature type="transmembrane region" description="Helical" evidence="2">
    <location>
        <begin position="260"/>
        <end position="276"/>
    </location>
</feature>
<reference evidence="3 4" key="2">
    <citation type="journal article" date="2013" name="Genome Announc.">
        <title>Genome of the Root-Associated Plant Growth-Promoting Bacterium Variovorax paradoxus Strain EPS.</title>
        <authorList>
            <person name="Han J.I."/>
            <person name="Spain J.C."/>
            <person name="Leadbetter J.R."/>
            <person name="Ovchinnikova G."/>
            <person name="Goodwin L.A."/>
            <person name="Han C.S."/>
            <person name="Woyke T."/>
            <person name="Davenport K.W."/>
            <person name="Orwin P.M."/>
        </authorList>
    </citation>
    <scope>NUCLEOTIDE SEQUENCE [LARGE SCALE GENOMIC DNA]</scope>
    <source>
        <strain evidence="3 4">EPS</strain>
    </source>
</reference>
<evidence type="ECO:0000256" key="2">
    <source>
        <dbReference type="SAM" id="Phobius"/>
    </source>
</evidence>
<dbReference type="KEGG" id="vpe:Varpa_5846"/>
<keyword evidence="2" id="KW-0812">Transmembrane</keyword>
<keyword evidence="2" id="KW-1133">Transmembrane helix</keyword>
<dbReference type="Proteomes" id="UP000008917">
    <property type="component" value="Chromosome"/>
</dbReference>